<protein>
    <submittedName>
        <fullName evidence="2">Uncharacterized protein</fullName>
    </submittedName>
</protein>
<dbReference type="EMBL" id="BPLR01002001">
    <property type="protein sequence ID" value="GIX68807.1"/>
    <property type="molecule type" value="Genomic_DNA"/>
</dbReference>
<accession>A0AAV4M9I1</accession>
<feature type="region of interest" description="Disordered" evidence="1">
    <location>
        <begin position="84"/>
        <end position="103"/>
    </location>
</feature>
<sequence>MCHSGTHEVGILLSIIISNKEKKKRKDDEPNMAKTGLFQKVKRHWTFLLWRNCENVVVCKYVSRRINCKRNDRLRGEEIKKRQMSNVKRHGGRAGNLSTPSTASPQLDANSISQFPQQQRVHHMCLCARVYMCFTTT</sequence>
<gene>
    <name evidence="2" type="ORF">CEXT_646431</name>
</gene>
<name>A0AAV4M9I1_CAEEX</name>
<evidence type="ECO:0000313" key="2">
    <source>
        <dbReference type="EMBL" id="GIX68807.1"/>
    </source>
</evidence>
<evidence type="ECO:0000256" key="1">
    <source>
        <dbReference type="SAM" id="MobiDB-lite"/>
    </source>
</evidence>
<reference evidence="2 3" key="1">
    <citation type="submission" date="2021-06" db="EMBL/GenBank/DDBJ databases">
        <title>Caerostris extrusa draft genome.</title>
        <authorList>
            <person name="Kono N."/>
            <person name="Arakawa K."/>
        </authorList>
    </citation>
    <scope>NUCLEOTIDE SEQUENCE [LARGE SCALE GENOMIC DNA]</scope>
</reference>
<proteinExistence type="predicted"/>
<organism evidence="2 3">
    <name type="scientific">Caerostris extrusa</name>
    <name type="common">Bark spider</name>
    <name type="synonym">Caerostris bankana</name>
    <dbReference type="NCBI Taxonomy" id="172846"/>
    <lineage>
        <taxon>Eukaryota</taxon>
        <taxon>Metazoa</taxon>
        <taxon>Ecdysozoa</taxon>
        <taxon>Arthropoda</taxon>
        <taxon>Chelicerata</taxon>
        <taxon>Arachnida</taxon>
        <taxon>Araneae</taxon>
        <taxon>Araneomorphae</taxon>
        <taxon>Entelegynae</taxon>
        <taxon>Araneoidea</taxon>
        <taxon>Araneidae</taxon>
        <taxon>Caerostris</taxon>
    </lineage>
</organism>
<keyword evidence="3" id="KW-1185">Reference proteome</keyword>
<dbReference type="AlphaFoldDB" id="A0AAV4M9I1"/>
<comment type="caution">
    <text evidence="2">The sequence shown here is derived from an EMBL/GenBank/DDBJ whole genome shotgun (WGS) entry which is preliminary data.</text>
</comment>
<evidence type="ECO:0000313" key="3">
    <source>
        <dbReference type="Proteomes" id="UP001054945"/>
    </source>
</evidence>
<dbReference type="Proteomes" id="UP001054945">
    <property type="component" value="Unassembled WGS sequence"/>
</dbReference>